<dbReference type="RefSeq" id="XP_031866064.1">
    <property type="nucleotide sequence ID" value="XM_032017421.1"/>
</dbReference>
<dbReference type="OrthoDB" id="4462325at2759"/>
<feature type="region of interest" description="Disordered" evidence="1">
    <location>
        <begin position="251"/>
        <end position="337"/>
    </location>
</feature>
<feature type="compositionally biased region" description="Low complexity" evidence="1">
    <location>
        <begin position="281"/>
        <end position="292"/>
    </location>
</feature>
<name>A0A370TD06_9HELO</name>
<feature type="region of interest" description="Disordered" evidence="1">
    <location>
        <begin position="212"/>
        <end position="238"/>
    </location>
</feature>
<proteinExistence type="predicted"/>
<feature type="compositionally biased region" description="Low complexity" evidence="1">
    <location>
        <begin position="215"/>
        <end position="232"/>
    </location>
</feature>
<reference evidence="2 3" key="1">
    <citation type="journal article" date="2018" name="IMA Fungus">
        <title>IMA Genome-F 9: Draft genome sequence of Annulohypoxylon stygium, Aspergillus mulundensis, Berkeleyomyces basicola (syn. Thielaviopsis basicola), Ceratocystis smalleyi, two Cercospora beticola strains, Coleophoma cylindrospora, Fusarium fracticaudum, Phialophora cf. hyalina, and Morchella septimelata.</title>
        <authorList>
            <person name="Wingfield B.D."/>
            <person name="Bills G.F."/>
            <person name="Dong Y."/>
            <person name="Huang W."/>
            <person name="Nel W.J."/>
            <person name="Swalarsk-Parry B.S."/>
            <person name="Vaghefi N."/>
            <person name="Wilken P.M."/>
            <person name="An Z."/>
            <person name="de Beer Z.W."/>
            <person name="De Vos L."/>
            <person name="Chen L."/>
            <person name="Duong T.A."/>
            <person name="Gao Y."/>
            <person name="Hammerbacher A."/>
            <person name="Kikkert J.R."/>
            <person name="Li Y."/>
            <person name="Li H."/>
            <person name="Li K."/>
            <person name="Li Q."/>
            <person name="Liu X."/>
            <person name="Ma X."/>
            <person name="Naidoo K."/>
            <person name="Pethybridge S.J."/>
            <person name="Sun J."/>
            <person name="Steenkamp E.T."/>
            <person name="van der Nest M.A."/>
            <person name="van Wyk S."/>
            <person name="Wingfield M.J."/>
            <person name="Xiong C."/>
            <person name="Yue Q."/>
            <person name="Zhang X."/>
        </authorList>
    </citation>
    <scope>NUCLEOTIDE SEQUENCE [LARGE SCALE GENOMIC DNA]</scope>
    <source>
        <strain evidence="2 3">BP 5553</strain>
    </source>
</reference>
<accession>A0A370TD06</accession>
<keyword evidence="3" id="KW-1185">Reference proteome</keyword>
<dbReference type="STRING" id="2656787.A0A370TD06"/>
<gene>
    <name evidence="2" type="ORF">BP5553_08798</name>
</gene>
<dbReference type="EMBL" id="NPIC01000010">
    <property type="protein sequence ID" value="RDL32342.1"/>
    <property type="molecule type" value="Genomic_DNA"/>
</dbReference>
<evidence type="ECO:0000313" key="3">
    <source>
        <dbReference type="Proteomes" id="UP000254866"/>
    </source>
</evidence>
<dbReference type="GeneID" id="43601647"/>
<sequence>MDLSRSPGRALIQNENEDGVEIIETLCIDFRDRLLVALSSTCQSDFSEAKKVVEERLRDILDAASSLSSTEIAYHDANTSSLCSSNVPEEAISTVSIDVGFDQPMLDCSQSPQSTPSVTDGTVPTQYEDFGGTNQMTVENPACVDMFGAETQNTGHISGSCLQASSFGDVSMNSPDLIDWSSQNPNFPITQDHENLFAEYLALFEGEPNFDDWLSTMPSSSSESQPSPSDGHSAGDTLQLNQMHPVSNSHVATSVTSVSSPDTNSRSSRSMNSDLLGHTPSSQSSVFESPSSIQEPTPAKCSQRSPRKQVSRRTTDTAPRDQQIRPRVSRASSQLRERCNVSMVRNEARARPYTSPRNLRRIDPQANTISLDSSLEYAFGRFSHAEEVFEIFRQRLSEDRKHLASLLVRLFYAVGSPDALRQLRDALDLARKNCIIPAYNDANDLASTVSVLDQLDSTTTLSHILRRYHLVRLLDHRSKLESNHKAAKLASKGTKRRLKYDCARIEIMKRGAEANFDANTRSTKDNQIKYRSKTHALNDLMRTLYPDLKPDSEGSITAAGGEYNRKLTKLRNRLSCARNWYQFEEEFPGAILALIPCATGDLSISIDQVEKLPSDVVRILLDYLKEQRGAFLCKMSQVLSKDLFDILTRRNVTQKYKLEETDENSLKDCLYDDDQLLELCKTI</sequence>
<feature type="compositionally biased region" description="Low complexity" evidence="1">
    <location>
        <begin position="251"/>
        <end position="270"/>
    </location>
</feature>
<organism evidence="2 3">
    <name type="scientific">Venustampulla echinocandica</name>
    <dbReference type="NCBI Taxonomy" id="2656787"/>
    <lineage>
        <taxon>Eukaryota</taxon>
        <taxon>Fungi</taxon>
        <taxon>Dikarya</taxon>
        <taxon>Ascomycota</taxon>
        <taxon>Pezizomycotina</taxon>
        <taxon>Leotiomycetes</taxon>
        <taxon>Helotiales</taxon>
        <taxon>Pleuroascaceae</taxon>
        <taxon>Venustampulla</taxon>
    </lineage>
</organism>
<protein>
    <submittedName>
        <fullName evidence="2">Uncharacterized protein</fullName>
    </submittedName>
</protein>
<dbReference type="AlphaFoldDB" id="A0A370TD06"/>
<comment type="caution">
    <text evidence="2">The sequence shown here is derived from an EMBL/GenBank/DDBJ whole genome shotgun (WGS) entry which is preliminary data.</text>
</comment>
<dbReference type="Proteomes" id="UP000254866">
    <property type="component" value="Unassembled WGS sequence"/>
</dbReference>
<feature type="compositionally biased region" description="Basic and acidic residues" evidence="1">
    <location>
        <begin position="313"/>
        <end position="324"/>
    </location>
</feature>
<evidence type="ECO:0000313" key="2">
    <source>
        <dbReference type="EMBL" id="RDL32342.1"/>
    </source>
</evidence>
<evidence type="ECO:0000256" key="1">
    <source>
        <dbReference type="SAM" id="MobiDB-lite"/>
    </source>
</evidence>